<keyword evidence="2" id="KW-1133">Transmembrane helix</keyword>
<gene>
    <name evidence="4" type="ORF">A2765_05140</name>
</gene>
<dbReference type="GO" id="GO:0006281">
    <property type="term" value="P:DNA repair"/>
    <property type="evidence" value="ECO:0007669"/>
    <property type="project" value="InterPro"/>
</dbReference>
<feature type="transmembrane region" description="Helical" evidence="2">
    <location>
        <begin position="24"/>
        <end position="41"/>
    </location>
</feature>
<dbReference type="InterPro" id="IPR035451">
    <property type="entry name" value="Ada-like_dom_sf"/>
</dbReference>
<dbReference type="Proteomes" id="UP000176377">
    <property type="component" value="Unassembled WGS sequence"/>
</dbReference>
<evidence type="ECO:0000256" key="1">
    <source>
        <dbReference type="ARBA" id="ARBA00023159"/>
    </source>
</evidence>
<organism evidence="4 5">
    <name type="scientific">Candidatus Kaiserbacteria bacterium RIFCSPHIGHO2_01_FULL_56_24</name>
    <dbReference type="NCBI Taxonomy" id="1798487"/>
    <lineage>
        <taxon>Bacteria</taxon>
        <taxon>Candidatus Kaiseribacteriota</taxon>
    </lineage>
</organism>
<keyword evidence="1" id="KW-0010">Activator</keyword>
<dbReference type="Pfam" id="PF02805">
    <property type="entry name" value="Ada_Zn_binding"/>
    <property type="match status" value="1"/>
</dbReference>
<keyword evidence="2" id="KW-0472">Membrane</keyword>
<dbReference type="InterPro" id="IPR004026">
    <property type="entry name" value="Ada_DNA_repair_Zn-bd"/>
</dbReference>
<sequence>MNRATIQGFWGRCKTLLDKGLGDWGLIIVIFLVAFSSFGLGRLSATEEARPAVSIGKAPEEAQPRGMNVGGLLVASRTGAVYQYPWCGGAANIKPENQIWFKDEAAAKAAGYRPSQSCKGLDLATSQ</sequence>
<dbReference type="EMBL" id="MFLA01000045">
    <property type="protein sequence ID" value="OGG57788.1"/>
    <property type="molecule type" value="Genomic_DNA"/>
</dbReference>
<proteinExistence type="predicted"/>
<feature type="domain" description="Ada DNA repair metal-binding" evidence="3">
    <location>
        <begin position="72"/>
        <end position="119"/>
    </location>
</feature>
<dbReference type="SUPFAM" id="SSF57884">
    <property type="entry name" value="Ada DNA repair protein, N-terminal domain (N-Ada 10)"/>
    <property type="match status" value="1"/>
</dbReference>
<evidence type="ECO:0000313" key="4">
    <source>
        <dbReference type="EMBL" id="OGG57788.1"/>
    </source>
</evidence>
<dbReference type="GO" id="GO:0006355">
    <property type="term" value="P:regulation of DNA-templated transcription"/>
    <property type="evidence" value="ECO:0007669"/>
    <property type="project" value="InterPro"/>
</dbReference>
<reference evidence="4 5" key="1">
    <citation type="journal article" date="2016" name="Nat. Commun.">
        <title>Thousands of microbial genomes shed light on interconnected biogeochemical processes in an aquifer system.</title>
        <authorList>
            <person name="Anantharaman K."/>
            <person name="Brown C.T."/>
            <person name="Hug L.A."/>
            <person name="Sharon I."/>
            <person name="Castelle C.J."/>
            <person name="Probst A.J."/>
            <person name="Thomas B.C."/>
            <person name="Singh A."/>
            <person name="Wilkins M.J."/>
            <person name="Karaoz U."/>
            <person name="Brodie E.L."/>
            <person name="Williams K.H."/>
            <person name="Hubbard S.S."/>
            <person name="Banfield J.F."/>
        </authorList>
    </citation>
    <scope>NUCLEOTIDE SEQUENCE [LARGE SCALE GENOMIC DNA]</scope>
</reference>
<protein>
    <recommendedName>
        <fullName evidence="3">Ada DNA repair metal-binding domain-containing protein</fullName>
    </recommendedName>
</protein>
<dbReference type="GO" id="GO:0008270">
    <property type="term" value="F:zinc ion binding"/>
    <property type="evidence" value="ECO:0007669"/>
    <property type="project" value="InterPro"/>
</dbReference>
<keyword evidence="2" id="KW-0812">Transmembrane</keyword>
<name>A0A1F6D8N3_9BACT</name>
<dbReference type="GO" id="GO:0008168">
    <property type="term" value="F:methyltransferase activity"/>
    <property type="evidence" value="ECO:0007669"/>
    <property type="project" value="InterPro"/>
</dbReference>
<evidence type="ECO:0000313" key="5">
    <source>
        <dbReference type="Proteomes" id="UP000176377"/>
    </source>
</evidence>
<evidence type="ECO:0000259" key="3">
    <source>
        <dbReference type="Pfam" id="PF02805"/>
    </source>
</evidence>
<dbReference type="Gene3D" id="3.40.10.10">
    <property type="entry name" value="DNA Methylphosphotriester Repair Domain"/>
    <property type="match status" value="1"/>
</dbReference>
<evidence type="ECO:0000256" key="2">
    <source>
        <dbReference type="SAM" id="Phobius"/>
    </source>
</evidence>
<dbReference type="GO" id="GO:0003677">
    <property type="term" value="F:DNA binding"/>
    <property type="evidence" value="ECO:0007669"/>
    <property type="project" value="InterPro"/>
</dbReference>
<comment type="caution">
    <text evidence="4">The sequence shown here is derived from an EMBL/GenBank/DDBJ whole genome shotgun (WGS) entry which is preliminary data.</text>
</comment>
<accession>A0A1F6D8N3</accession>
<dbReference type="AlphaFoldDB" id="A0A1F6D8N3"/>